<name>A0A6M7WQ51_RHILI</name>
<dbReference type="EMBL" id="CP033367">
    <property type="protein sequence ID" value="QKD02709.1"/>
    <property type="molecule type" value="Genomic_DNA"/>
</dbReference>
<accession>A0A6M7WQ51</accession>
<dbReference type="InterPro" id="IPR000182">
    <property type="entry name" value="GNAT_dom"/>
</dbReference>
<evidence type="ECO:0000259" key="3">
    <source>
        <dbReference type="PROSITE" id="PS51186"/>
    </source>
</evidence>
<feature type="domain" description="N-acetyltransferase" evidence="3">
    <location>
        <begin position="3"/>
        <end position="160"/>
    </location>
</feature>
<dbReference type="InterPro" id="IPR016181">
    <property type="entry name" value="Acyl_CoA_acyltransferase"/>
</dbReference>
<evidence type="ECO:0000256" key="2">
    <source>
        <dbReference type="ARBA" id="ARBA00023315"/>
    </source>
</evidence>
<keyword evidence="2" id="KW-0012">Acyltransferase</keyword>
<sequence length="160" mass="17438">MNYIIRKGTPADDPTLIRHYRALWESYGVDPVNIKNDAEDVTLDFILSGRRDDELASFFAEADGVAVGSLACQVEHLPYPDVTVPSFRKHGYIWSVYVDPAARRNGIALALVEAGIDYLRSIGCTKAVLHASDAGEGVYLAAGFTIAKEMRLDLAVPAVP</sequence>
<dbReference type="AlphaFoldDB" id="A0A6M7WQ51"/>
<gene>
    <name evidence="4" type="ORF">EB235_15360</name>
</gene>
<evidence type="ECO:0000313" key="5">
    <source>
        <dbReference type="Proteomes" id="UP000503017"/>
    </source>
</evidence>
<proteinExistence type="predicted"/>
<dbReference type="Pfam" id="PF00583">
    <property type="entry name" value="Acetyltransf_1"/>
    <property type="match status" value="1"/>
</dbReference>
<dbReference type="CDD" id="cd04301">
    <property type="entry name" value="NAT_SF"/>
    <property type="match status" value="1"/>
</dbReference>
<dbReference type="PROSITE" id="PS51186">
    <property type="entry name" value="GNAT"/>
    <property type="match status" value="1"/>
</dbReference>
<dbReference type="Gene3D" id="3.40.630.30">
    <property type="match status" value="1"/>
</dbReference>
<dbReference type="GO" id="GO:0016747">
    <property type="term" value="F:acyltransferase activity, transferring groups other than amino-acyl groups"/>
    <property type="evidence" value="ECO:0007669"/>
    <property type="project" value="InterPro"/>
</dbReference>
<evidence type="ECO:0000256" key="1">
    <source>
        <dbReference type="ARBA" id="ARBA00022679"/>
    </source>
</evidence>
<reference evidence="4 5" key="1">
    <citation type="submission" date="2018-10" db="EMBL/GenBank/DDBJ databases">
        <authorList>
            <person name="Perry B.J."/>
            <person name="Sullivan J.T."/>
            <person name="Murphy R.J.T."/>
            <person name="Ramsay J.P."/>
            <person name="Ronson C.W."/>
        </authorList>
    </citation>
    <scope>NUCLEOTIDE SEQUENCE [LARGE SCALE GENOMIC DNA]</scope>
    <source>
        <strain evidence="4 5">R88b</strain>
    </source>
</reference>
<keyword evidence="1 4" id="KW-0808">Transferase</keyword>
<dbReference type="PANTHER" id="PTHR43877">
    <property type="entry name" value="AMINOALKYLPHOSPHONATE N-ACETYLTRANSFERASE-RELATED-RELATED"/>
    <property type="match status" value="1"/>
</dbReference>
<dbReference type="RefSeq" id="WP_027030181.1">
    <property type="nucleotide sequence ID" value="NZ_CP033367.1"/>
</dbReference>
<dbReference type="InterPro" id="IPR050832">
    <property type="entry name" value="Bact_Acetyltransf"/>
</dbReference>
<evidence type="ECO:0000313" key="4">
    <source>
        <dbReference type="EMBL" id="QKD02709.1"/>
    </source>
</evidence>
<protein>
    <submittedName>
        <fullName evidence="4">GNAT family N-acetyltransferase</fullName>
    </submittedName>
</protein>
<organism evidence="4 5">
    <name type="scientific">Mesorhizobium loti R88b</name>
    <dbReference type="NCBI Taxonomy" id="935548"/>
    <lineage>
        <taxon>Bacteria</taxon>
        <taxon>Pseudomonadati</taxon>
        <taxon>Pseudomonadota</taxon>
        <taxon>Alphaproteobacteria</taxon>
        <taxon>Hyphomicrobiales</taxon>
        <taxon>Phyllobacteriaceae</taxon>
        <taxon>Mesorhizobium</taxon>
    </lineage>
</organism>
<dbReference type="SUPFAM" id="SSF55729">
    <property type="entry name" value="Acyl-CoA N-acyltransferases (Nat)"/>
    <property type="match status" value="1"/>
</dbReference>
<dbReference type="Proteomes" id="UP000503017">
    <property type="component" value="Chromosome"/>
</dbReference>